<dbReference type="KEGG" id="tbe:Trebr_0568"/>
<keyword evidence="3" id="KW-1185">Reference proteome</keyword>
<evidence type="ECO:0000313" key="3">
    <source>
        <dbReference type="Proteomes" id="UP000006546"/>
    </source>
</evidence>
<feature type="transmembrane region" description="Helical" evidence="1">
    <location>
        <begin position="88"/>
        <end position="109"/>
    </location>
</feature>
<protein>
    <submittedName>
        <fullName evidence="2">Uncharacterized protein</fullName>
    </submittedName>
</protein>
<gene>
    <name evidence="2" type="ordered locus">Trebr_0568</name>
</gene>
<dbReference type="HOGENOM" id="CLU_1065349_0_0_12"/>
<keyword evidence="1" id="KW-0472">Membrane</keyword>
<dbReference type="RefSeq" id="WP_013757730.1">
    <property type="nucleotide sequence ID" value="NC_015500.1"/>
</dbReference>
<evidence type="ECO:0000256" key="1">
    <source>
        <dbReference type="SAM" id="Phobius"/>
    </source>
</evidence>
<keyword evidence="1" id="KW-0812">Transmembrane</keyword>
<dbReference type="Proteomes" id="UP000006546">
    <property type="component" value="Chromosome"/>
</dbReference>
<sequence>MIWFFIKKNFCDGWDSMLSLFVPNIVLTVAVVSILITAPLGIALQIIGVAALSVALFAFGNNAARIADFKSASLKEYFAEFPKVWKDGVLFALIVAVLFLLGFFGIPFYMGMQSLFGLFLAALVFWFLLVCAMALQWFIPIRSLLKDNFRKCLKKSFIIFFDNPGFSLFMFIYSILLLALSIFLFFMMPGFAGILLAHTNGLRLRLYKYDWLEENPDLSAKERKHVPWGELIAEDQDTLGPRSFKSFIFPWK</sequence>
<name>F4LPK0_TREBD</name>
<dbReference type="EMBL" id="CP002696">
    <property type="protein sequence ID" value="AEE16011.1"/>
    <property type="molecule type" value="Genomic_DNA"/>
</dbReference>
<feature type="transmembrane region" description="Helical" evidence="1">
    <location>
        <begin position="182"/>
        <end position="199"/>
    </location>
</feature>
<organism evidence="2 3">
    <name type="scientific">Treponema brennaborense (strain DSM 12168 / CIP 105900 / DD5/3)</name>
    <dbReference type="NCBI Taxonomy" id="906968"/>
    <lineage>
        <taxon>Bacteria</taxon>
        <taxon>Pseudomonadati</taxon>
        <taxon>Spirochaetota</taxon>
        <taxon>Spirochaetia</taxon>
        <taxon>Spirochaetales</taxon>
        <taxon>Treponemataceae</taxon>
        <taxon>Treponema</taxon>
    </lineage>
</organism>
<proteinExistence type="predicted"/>
<keyword evidence="1" id="KW-1133">Transmembrane helix</keyword>
<accession>F4LPK0</accession>
<dbReference type="OrthoDB" id="360806at2"/>
<dbReference type="eggNOG" id="ENOG5032R5W">
    <property type="taxonomic scope" value="Bacteria"/>
</dbReference>
<evidence type="ECO:0000313" key="2">
    <source>
        <dbReference type="EMBL" id="AEE16011.1"/>
    </source>
</evidence>
<dbReference type="AlphaFoldDB" id="F4LPK0"/>
<reference evidence="3" key="1">
    <citation type="submission" date="2011-04" db="EMBL/GenBank/DDBJ databases">
        <title>The complete genome of Treponema brennaborense DSM 12168.</title>
        <authorList>
            <person name="Lucas S."/>
            <person name="Han J."/>
            <person name="Lapidus A."/>
            <person name="Bruce D."/>
            <person name="Goodwin L."/>
            <person name="Pitluck S."/>
            <person name="Peters L."/>
            <person name="Kyrpides N."/>
            <person name="Mavromatis K."/>
            <person name="Ivanova N."/>
            <person name="Mikhailova N."/>
            <person name="Pagani I."/>
            <person name="Teshima H."/>
            <person name="Detter J.C."/>
            <person name="Tapia R."/>
            <person name="Han C."/>
            <person name="Land M."/>
            <person name="Hauser L."/>
            <person name="Markowitz V."/>
            <person name="Cheng J.-F."/>
            <person name="Hugenholtz P."/>
            <person name="Woyke T."/>
            <person name="Wu D."/>
            <person name="Gronow S."/>
            <person name="Wellnitz S."/>
            <person name="Brambilla E."/>
            <person name="Klenk H.-P."/>
            <person name="Eisen J.A."/>
        </authorList>
    </citation>
    <scope>NUCLEOTIDE SEQUENCE [LARGE SCALE GENOMIC DNA]</scope>
    <source>
        <strain evidence="3">DSM 12168 / CIP 105900 / DD5/3</strain>
    </source>
</reference>
<feature type="transmembrane region" description="Helical" evidence="1">
    <location>
        <begin position="21"/>
        <end position="40"/>
    </location>
</feature>
<feature type="transmembrane region" description="Helical" evidence="1">
    <location>
        <begin position="115"/>
        <end position="135"/>
    </location>
</feature>
<feature type="transmembrane region" description="Helical" evidence="1">
    <location>
        <begin position="46"/>
        <end position="67"/>
    </location>
</feature>